<gene>
    <name evidence="2" type="ORF">AVEN_118646_1</name>
</gene>
<evidence type="ECO:0000256" key="1">
    <source>
        <dbReference type="SAM" id="MobiDB-lite"/>
    </source>
</evidence>
<proteinExistence type="predicted"/>
<protein>
    <submittedName>
        <fullName evidence="2">Uncharacterized protein</fullName>
    </submittedName>
</protein>
<feature type="region of interest" description="Disordered" evidence="1">
    <location>
        <begin position="1"/>
        <end position="45"/>
    </location>
</feature>
<dbReference type="AlphaFoldDB" id="A0A4Y2AX01"/>
<reference evidence="2 3" key="1">
    <citation type="journal article" date="2019" name="Sci. Rep.">
        <title>Orb-weaving spider Araneus ventricosus genome elucidates the spidroin gene catalogue.</title>
        <authorList>
            <person name="Kono N."/>
            <person name="Nakamura H."/>
            <person name="Ohtoshi R."/>
            <person name="Moran D.A.P."/>
            <person name="Shinohara A."/>
            <person name="Yoshida Y."/>
            <person name="Fujiwara M."/>
            <person name="Mori M."/>
            <person name="Tomita M."/>
            <person name="Arakawa K."/>
        </authorList>
    </citation>
    <scope>NUCLEOTIDE SEQUENCE [LARGE SCALE GENOMIC DNA]</scope>
</reference>
<sequence length="80" mass="8670">MTRATPELAPPLQTSTPHQREAFGPPTYDLMATGPIHDESSLESGFEPGTLWAPKAETLPLDHAQWRLISSETSSAAKVL</sequence>
<keyword evidence="3" id="KW-1185">Reference proteome</keyword>
<organism evidence="2 3">
    <name type="scientific">Araneus ventricosus</name>
    <name type="common">Orbweaver spider</name>
    <name type="synonym">Epeira ventricosa</name>
    <dbReference type="NCBI Taxonomy" id="182803"/>
    <lineage>
        <taxon>Eukaryota</taxon>
        <taxon>Metazoa</taxon>
        <taxon>Ecdysozoa</taxon>
        <taxon>Arthropoda</taxon>
        <taxon>Chelicerata</taxon>
        <taxon>Arachnida</taxon>
        <taxon>Araneae</taxon>
        <taxon>Araneomorphae</taxon>
        <taxon>Entelegynae</taxon>
        <taxon>Araneoidea</taxon>
        <taxon>Araneidae</taxon>
        <taxon>Araneus</taxon>
    </lineage>
</organism>
<evidence type="ECO:0000313" key="3">
    <source>
        <dbReference type="Proteomes" id="UP000499080"/>
    </source>
</evidence>
<name>A0A4Y2AX01_ARAVE</name>
<evidence type="ECO:0000313" key="2">
    <source>
        <dbReference type="EMBL" id="GBL84258.1"/>
    </source>
</evidence>
<dbReference type="EMBL" id="BGPR01000036">
    <property type="protein sequence ID" value="GBL84258.1"/>
    <property type="molecule type" value="Genomic_DNA"/>
</dbReference>
<comment type="caution">
    <text evidence="2">The sequence shown here is derived from an EMBL/GenBank/DDBJ whole genome shotgun (WGS) entry which is preliminary data.</text>
</comment>
<dbReference type="Proteomes" id="UP000499080">
    <property type="component" value="Unassembled WGS sequence"/>
</dbReference>
<accession>A0A4Y2AX01</accession>